<proteinExistence type="predicted"/>
<dbReference type="Proteomes" id="UP001552299">
    <property type="component" value="Unassembled WGS sequence"/>
</dbReference>
<gene>
    <name evidence="1" type="ORF">M5K25_017882</name>
</gene>
<protein>
    <submittedName>
        <fullName evidence="1">Uncharacterized protein</fullName>
    </submittedName>
</protein>
<evidence type="ECO:0000313" key="1">
    <source>
        <dbReference type="EMBL" id="KAL0911944.1"/>
    </source>
</evidence>
<keyword evidence="2" id="KW-1185">Reference proteome</keyword>
<accession>A0ABD0UGP7</accession>
<comment type="caution">
    <text evidence="1">The sequence shown here is derived from an EMBL/GenBank/DDBJ whole genome shotgun (WGS) entry which is preliminary data.</text>
</comment>
<organism evidence="1 2">
    <name type="scientific">Dendrobium thyrsiflorum</name>
    <name type="common">Pinecone-like raceme dendrobium</name>
    <name type="synonym">Orchid</name>
    <dbReference type="NCBI Taxonomy" id="117978"/>
    <lineage>
        <taxon>Eukaryota</taxon>
        <taxon>Viridiplantae</taxon>
        <taxon>Streptophyta</taxon>
        <taxon>Embryophyta</taxon>
        <taxon>Tracheophyta</taxon>
        <taxon>Spermatophyta</taxon>
        <taxon>Magnoliopsida</taxon>
        <taxon>Liliopsida</taxon>
        <taxon>Asparagales</taxon>
        <taxon>Orchidaceae</taxon>
        <taxon>Epidendroideae</taxon>
        <taxon>Malaxideae</taxon>
        <taxon>Dendrobiinae</taxon>
        <taxon>Dendrobium</taxon>
    </lineage>
</organism>
<reference evidence="1 2" key="1">
    <citation type="journal article" date="2024" name="Plant Biotechnol. J.">
        <title>Dendrobium thyrsiflorum genome and its molecular insights into genes involved in important horticultural traits.</title>
        <authorList>
            <person name="Chen B."/>
            <person name="Wang J.Y."/>
            <person name="Zheng P.J."/>
            <person name="Li K.L."/>
            <person name="Liang Y.M."/>
            <person name="Chen X.F."/>
            <person name="Zhang C."/>
            <person name="Zhao X."/>
            <person name="He X."/>
            <person name="Zhang G.Q."/>
            <person name="Liu Z.J."/>
            <person name="Xu Q."/>
        </authorList>
    </citation>
    <scope>NUCLEOTIDE SEQUENCE [LARGE SCALE GENOMIC DNA]</scope>
    <source>
        <strain evidence="1">GZMU011</strain>
    </source>
</reference>
<sequence>MLLYQLVYLSEILAFTGPYLLPFFVQVLNFKPKSGLVVGEHISRAIGHCKEVYALLDCHDASSEGGKMQMHFEYLLKSNIVVYVCVDLLIELCKYKLNFTVNNGARGHHWNEYLIWYDATGPTTAS</sequence>
<dbReference type="EMBL" id="JANQDX010000014">
    <property type="protein sequence ID" value="KAL0911944.1"/>
    <property type="molecule type" value="Genomic_DNA"/>
</dbReference>
<evidence type="ECO:0000313" key="2">
    <source>
        <dbReference type="Proteomes" id="UP001552299"/>
    </source>
</evidence>
<name>A0ABD0UGP7_DENTH</name>
<dbReference type="AlphaFoldDB" id="A0ABD0UGP7"/>